<dbReference type="AlphaFoldDB" id="A0AAC9LNY6"/>
<organism evidence="2 3">
    <name type="scientific">Lacinutrix venerupis</name>
    <dbReference type="NCBI Taxonomy" id="1486034"/>
    <lineage>
        <taxon>Bacteria</taxon>
        <taxon>Pseudomonadati</taxon>
        <taxon>Bacteroidota</taxon>
        <taxon>Flavobacteriia</taxon>
        <taxon>Flavobacteriales</taxon>
        <taxon>Flavobacteriaceae</taxon>
        <taxon>Lacinutrix</taxon>
    </lineage>
</organism>
<dbReference type="EMBL" id="CP019352">
    <property type="protein sequence ID" value="APY00403.1"/>
    <property type="molecule type" value="Genomic_DNA"/>
</dbReference>
<proteinExistence type="predicted"/>
<dbReference type="RefSeq" id="WP_076733309.1">
    <property type="nucleotide sequence ID" value="NZ_CP019352.1"/>
</dbReference>
<accession>A0AAC9LNY6</accession>
<dbReference type="Proteomes" id="UP000187506">
    <property type="component" value="Chromosome"/>
</dbReference>
<keyword evidence="1" id="KW-0472">Membrane</keyword>
<keyword evidence="1" id="KW-1133">Transmembrane helix</keyword>
<sequence length="94" mass="10499">MISILNNPKNNIIAVIIVEIITLSISFSADYSGTGMIAVILKWIPALIGITTLILYFVSRLLIKKYNWIVTIIGIISMFIAAYNLYITDFSQTV</sequence>
<evidence type="ECO:0000256" key="1">
    <source>
        <dbReference type="SAM" id="Phobius"/>
    </source>
</evidence>
<feature type="transmembrane region" description="Helical" evidence="1">
    <location>
        <begin position="12"/>
        <end position="29"/>
    </location>
</feature>
<keyword evidence="1" id="KW-0812">Transmembrane</keyword>
<reference evidence="2 3" key="1">
    <citation type="submission" date="2017-01" db="EMBL/GenBank/DDBJ databases">
        <title>Complete genome of Lacinutrix venerupis DOK2-8 isolated from seawater in Dokdo.</title>
        <authorList>
            <person name="Chi W.-J."/>
            <person name="Kim J.H."/>
        </authorList>
    </citation>
    <scope>NUCLEOTIDE SEQUENCE [LARGE SCALE GENOMIC DNA]</scope>
    <source>
        <strain evidence="2 3">DOK2-8</strain>
    </source>
</reference>
<evidence type="ECO:0000313" key="2">
    <source>
        <dbReference type="EMBL" id="APY00403.1"/>
    </source>
</evidence>
<feature type="transmembrane region" description="Helical" evidence="1">
    <location>
        <begin position="66"/>
        <end position="86"/>
    </location>
</feature>
<evidence type="ECO:0000313" key="3">
    <source>
        <dbReference type="Proteomes" id="UP000187506"/>
    </source>
</evidence>
<dbReference type="KEGG" id="lvn:BWR22_08755"/>
<name>A0AAC9LNY6_9FLAO</name>
<gene>
    <name evidence="2" type="ORF">BWR22_08755</name>
</gene>
<feature type="transmembrane region" description="Helical" evidence="1">
    <location>
        <begin position="35"/>
        <end position="59"/>
    </location>
</feature>
<keyword evidence="3" id="KW-1185">Reference proteome</keyword>
<protein>
    <submittedName>
        <fullName evidence="2">Uncharacterized protein</fullName>
    </submittedName>
</protein>